<evidence type="ECO:0000313" key="1">
    <source>
        <dbReference type="EMBL" id="CAG8851793.1"/>
    </source>
</evidence>
<feature type="non-terminal residue" evidence="1">
    <location>
        <position position="1"/>
    </location>
</feature>
<accession>A0ACA9SYK9</accession>
<organism evidence="1 2">
    <name type="scientific">Racocetra persica</name>
    <dbReference type="NCBI Taxonomy" id="160502"/>
    <lineage>
        <taxon>Eukaryota</taxon>
        <taxon>Fungi</taxon>
        <taxon>Fungi incertae sedis</taxon>
        <taxon>Mucoromycota</taxon>
        <taxon>Glomeromycotina</taxon>
        <taxon>Glomeromycetes</taxon>
        <taxon>Diversisporales</taxon>
        <taxon>Gigasporaceae</taxon>
        <taxon>Racocetra</taxon>
    </lineage>
</organism>
<dbReference type="EMBL" id="CAJVQC010178140">
    <property type="protein sequence ID" value="CAG8851793.1"/>
    <property type="molecule type" value="Genomic_DNA"/>
</dbReference>
<dbReference type="Proteomes" id="UP000789920">
    <property type="component" value="Unassembled WGS sequence"/>
</dbReference>
<proteinExistence type="predicted"/>
<keyword evidence="2" id="KW-1185">Reference proteome</keyword>
<name>A0ACA9SYK9_9GLOM</name>
<reference evidence="1" key="1">
    <citation type="submission" date="2021-06" db="EMBL/GenBank/DDBJ databases">
        <authorList>
            <person name="Kallberg Y."/>
            <person name="Tangrot J."/>
            <person name="Rosling A."/>
        </authorList>
    </citation>
    <scope>NUCLEOTIDE SEQUENCE</scope>
    <source>
        <strain evidence="1">MA461A</strain>
    </source>
</reference>
<comment type="caution">
    <text evidence="1">The sequence shown here is derived from an EMBL/GenBank/DDBJ whole genome shotgun (WGS) entry which is preliminary data.</text>
</comment>
<protein>
    <submittedName>
        <fullName evidence="1">10683_t:CDS:1</fullName>
    </submittedName>
</protein>
<feature type="non-terminal residue" evidence="1">
    <location>
        <position position="68"/>
    </location>
</feature>
<evidence type="ECO:0000313" key="2">
    <source>
        <dbReference type="Proteomes" id="UP000789920"/>
    </source>
</evidence>
<sequence>RKQKETSQDIKKLLVFNELSDGFWNLAYKEVAKNLILAILYPSPKEYRIAIERYLSEHADHFIDTIGK</sequence>
<gene>
    <name evidence="1" type="ORF">RPERSI_LOCUS36739</name>
</gene>